<dbReference type="KEGG" id="clup:CLUP02_05329"/>
<evidence type="ECO:0000313" key="2">
    <source>
        <dbReference type="Proteomes" id="UP000830671"/>
    </source>
</evidence>
<reference evidence="1" key="1">
    <citation type="journal article" date="2021" name="Mol. Plant Microbe Interact.">
        <title>Complete Genome Sequence of the Plant-Pathogenic Fungus Colletotrichum lupini.</title>
        <authorList>
            <person name="Baroncelli R."/>
            <person name="Pensec F."/>
            <person name="Da Lio D."/>
            <person name="Boufleur T."/>
            <person name="Vicente I."/>
            <person name="Sarrocco S."/>
            <person name="Picot A."/>
            <person name="Baraldi E."/>
            <person name="Sukno S."/>
            <person name="Thon M."/>
            <person name="Le Floch G."/>
        </authorList>
    </citation>
    <scope>NUCLEOTIDE SEQUENCE</scope>
    <source>
        <strain evidence="1">IMI 504893</strain>
    </source>
</reference>
<evidence type="ECO:0000313" key="1">
    <source>
        <dbReference type="EMBL" id="UQC79849.1"/>
    </source>
</evidence>
<dbReference type="AlphaFoldDB" id="A0A9Q8SLZ5"/>
<name>A0A9Q8SLZ5_9PEZI</name>
<dbReference type="EMBL" id="CP019475">
    <property type="protein sequence ID" value="UQC79849.1"/>
    <property type="molecule type" value="Genomic_DNA"/>
</dbReference>
<proteinExistence type="predicted"/>
<gene>
    <name evidence="1" type="ORF">CLUP02_05329</name>
</gene>
<dbReference type="Proteomes" id="UP000830671">
    <property type="component" value="Chromosome 3"/>
</dbReference>
<keyword evidence="2" id="KW-1185">Reference proteome</keyword>
<accession>A0A9Q8SLZ5</accession>
<organism evidence="1 2">
    <name type="scientific">Colletotrichum lupini</name>
    <dbReference type="NCBI Taxonomy" id="145971"/>
    <lineage>
        <taxon>Eukaryota</taxon>
        <taxon>Fungi</taxon>
        <taxon>Dikarya</taxon>
        <taxon>Ascomycota</taxon>
        <taxon>Pezizomycotina</taxon>
        <taxon>Sordariomycetes</taxon>
        <taxon>Hypocreomycetidae</taxon>
        <taxon>Glomerellales</taxon>
        <taxon>Glomerellaceae</taxon>
        <taxon>Colletotrichum</taxon>
        <taxon>Colletotrichum acutatum species complex</taxon>
    </lineage>
</organism>
<dbReference type="GeneID" id="73339347"/>
<dbReference type="RefSeq" id="XP_049141480.1">
    <property type="nucleotide sequence ID" value="XM_049284337.1"/>
</dbReference>
<sequence length="419" mass="46107">MAPYTAITSRHDTSHYQRYWLISYWQARVCLKAPTLYGWQLKQDCGDQNLNLSVEDSSMFSRSLTVEVRNAVRCPSVGTDPARSALGFLPWLAMCVCTRIQSLVCRISKAIEMLLLLLPTERDRKKGFTREYSNYVSCFLVDGDNAALGSEVSVLGLGEGASAAPPLDFLQLLLPPPVILVIVAHDRRQSVLFLSISRLHEHLSPFYYESINQHIDHPNAIASCKTSILFLRFFSAPPGSISSFNHPALDWRQSTAAASSHPPCASTPMKAYPFLLFSLDYQEPNTGGINILDRTIAPARSGTSHPTYGVHLPYKASLRISPSPHQPAPPSSAVAWVVKRTVSLAPSTSKLDVTLGCAVSVKGKAAESTGNYFCALVCLSSAAESGTGRIFRPPRITLACSYNQPRPFRWFERHPSSFS</sequence>
<protein>
    <submittedName>
        <fullName evidence="1">Uncharacterized protein</fullName>
    </submittedName>
</protein>